<dbReference type="OrthoDB" id="27483at2759"/>
<dbReference type="InterPro" id="IPR055236">
    <property type="entry name" value="EVH1_PP4R3"/>
</dbReference>
<dbReference type="GO" id="GO:0072542">
    <property type="term" value="F:protein phosphatase activator activity"/>
    <property type="evidence" value="ECO:0007669"/>
    <property type="project" value="TreeGrafter"/>
</dbReference>
<dbReference type="PROSITE" id="PS50229">
    <property type="entry name" value="WH1"/>
    <property type="match status" value="1"/>
</dbReference>
<dbReference type="InterPro" id="IPR011993">
    <property type="entry name" value="PH-like_dom_sf"/>
</dbReference>
<dbReference type="InterPro" id="IPR051137">
    <property type="entry name" value="PP4R3-like"/>
</dbReference>
<dbReference type="GO" id="GO:0005654">
    <property type="term" value="C:nucleoplasm"/>
    <property type="evidence" value="ECO:0007669"/>
    <property type="project" value="TreeGrafter"/>
</dbReference>
<dbReference type="Pfam" id="PF04802">
    <property type="entry name" value="PP4R3"/>
    <property type="match status" value="1"/>
</dbReference>
<evidence type="ECO:0000259" key="6">
    <source>
        <dbReference type="PROSITE" id="PS50229"/>
    </source>
</evidence>
<organism evidence="7 8">
    <name type="scientific">Maudiozyma barnettii</name>
    <dbReference type="NCBI Taxonomy" id="61262"/>
    <lineage>
        <taxon>Eukaryota</taxon>
        <taxon>Fungi</taxon>
        <taxon>Dikarya</taxon>
        <taxon>Ascomycota</taxon>
        <taxon>Saccharomycotina</taxon>
        <taxon>Saccharomycetes</taxon>
        <taxon>Saccharomycetales</taxon>
        <taxon>Saccharomycetaceae</taxon>
        <taxon>Maudiozyma</taxon>
    </lineage>
</organism>
<dbReference type="PANTHER" id="PTHR23318:SF0">
    <property type="entry name" value="SERINE_THREONINE-PROTEIN PHOSPHATASE 4 REGULATORY SUBUNIT 3"/>
    <property type="match status" value="1"/>
</dbReference>
<gene>
    <name evidence="7" type="ORF">KABA2_03S07326</name>
</gene>
<keyword evidence="2" id="KW-0539">Nucleus</keyword>
<dbReference type="InterPro" id="IPR006887">
    <property type="entry name" value="P4R3-like_central_dom"/>
</dbReference>
<feature type="domain" description="WH1" evidence="6">
    <location>
        <begin position="4"/>
        <end position="130"/>
    </location>
</feature>
<dbReference type="GeneID" id="64856847"/>
<feature type="region of interest" description="Disordered" evidence="5">
    <location>
        <begin position="445"/>
        <end position="465"/>
    </location>
</feature>
<dbReference type="AlphaFoldDB" id="A0A8H2VE38"/>
<comment type="subcellular location">
    <subcellularLocation>
        <location evidence="1">Nucleus</location>
    </subcellularLocation>
</comment>
<evidence type="ECO:0000256" key="4">
    <source>
        <dbReference type="ARBA" id="ARBA00068937"/>
    </source>
</evidence>
<dbReference type="EMBL" id="CAEFZW010000003">
    <property type="protein sequence ID" value="CAB4253872.1"/>
    <property type="molecule type" value="Genomic_DNA"/>
</dbReference>
<dbReference type="GO" id="GO:0030289">
    <property type="term" value="C:protein phosphatase 4 complex"/>
    <property type="evidence" value="ECO:0007669"/>
    <property type="project" value="TreeGrafter"/>
</dbReference>
<accession>A0A8H2VE38</accession>
<dbReference type="GO" id="GO:0010948">
    <property type="term" value="P:negative regulation of cell cycle process"/>
    <property type="evidence" value="ECO:0007669"/>
    <property type="project" value="UniProtKB-ARBA"/>
</dbReference>
<proteinExistence type="predicted"/>
<dbReference type="SUPFAM" id="SSF48371">
    <property type="entry name" value="ARM repeat"/>
    <property type="match status" value="1"/>
</dbReference>
<dbReference type="GO" id="GO:0006974">
    <property type="term" value="P:DNA damage response"/>
    <property type="evidence" value="ECO:0007669"/>
    <property type="project" value="TreeGrafter"/>
</dbReference>
<dbReference type="Gene3D" id="2.30.29.30">
    <property type="entry name" value="Pleckstrin-homology domain (PH domain)/Phosphotyrosine-binding domain (PTB)"/>
    <property type="match status" value="1"/>
</dbReference>
<dbReference type="RefSeq" id="XP_041405717.1">
    <property type="nucleotide sequence ID" value="XM_041549783.1"/>
</dbReference>
<dbReference type="InterPro" id="IPR000697">
    <property type="entry name" value="WH1/EVH1_dom"/>
</dbReference>
<dbReference type="Proteomes" id="UP000644660">
    <property type="component" value="Unassembled WGS sequence"/>
</dbReference>
<dbReference type="PANTHER" id="PTHR23318">
    <property type="entry name" value="ATP SYNTHASE GAMMA-RELATED"/>
    <property type="match status" value="1"/>
</dbReference>
<protein>
    <recommendedName>
        <fullName evidence="4">Serine/threonine-protein phosphatase 4 regulatory subunit 3</fullName>
    </recommendedName>
</protein>
<evidence type="ECO:0000313" key="7">
    <source>
        <dbReference type="EMBL" id="CAB4253872.1"/>
    </source>
</evidence>
<sequence>MTTLQKDEDGTFSNTEPKRVKVYILENNEWKDTGTGFCTGEVSTVTTLPLNIDSDNDTEQKSAFLMVSNEEFPANILLKSKLEGNIEYQRQEETLIVWKDLEGHDIALSFEESLGCDRLCDFIVQVQRHIAKNISLVAVRSGDEGVGSIHEIITAPVSLPGTQSEQNTETLYDSLKILNENTAYQFLKTETVEFVLQSDYIKILINCFDIAEENRALKDLFLLSNIIKTLILYNQRDILEYMVDDDHIMGVIGILEYDTEFPNVKSNHREYLKKGAPTFKEILPLENQDLKLVVKKCFRLQFLKDVVLVRFLDDHNFNLFMDIILDLQTCIIDFLEVDPFLENILKLYDLRKEEEKEFTDLEEKRNDGIKLLHQCVQMSKNLEERDKTKFYKALVRMGLFNVLSYAFYVVTDPNIRILATETIITIIEHDILLIRNVASKNSKLYSRRKSPLPGSQTSEDGLKNLTPMSDEMKLLKILSKILLTDKNPGLREQIVQALNTLLHPEGCFNNLDGDFDGMGSGSMLNDFNYRLNSERENNFDSATSLNNEYTNEGDMNSSLDSLDNDQEFQLQEYFNDFYKLIAPILFAPLIEKNGSTNEAHDEKGQYDDFLLIQLVKLISFISTEHTRITSRKFILESDVLKQVCRLIKPGHILQLRLTAVRCIKNIICLDDKYYHRYLMTNNLYDNIFVLMEENKKKDNLTNSCIQDFFKIVSSKCIASNMDKSSIEELRQQTGITVSKKNNFSMLNKYLVNRFGDKFAELLDIPSVGVMVSLCEAEKMETAKKSKTLTDHILSKVDTIIEEEEDIPMAVSHASPIDHNETSEIRKRLRGDIDLIDSTTTHEAGINLQDELPSKRQN</sequence>
<evidence type="ECO:0000256" key="1">
    <source>
        <dbReference type="ARBA" id="ARBA00004123"/>
    </source>
</evidence>
<evidence type="ECO:0000256" key="5">
    <source>
        <dbReference type="SAM" id="MobiDB-lite"/>
    </source>
</evidence>
<evidence type="ECO:0000256" key="3">
    <source>
        <dbReference type="ARBA" id="ARBA00058488"/>
    </source>
</evidence>
<comment type="caution">
    <text evidence="7">The sequence shown here is derived from an EMBL/GenBank/DDBJ whole genome shotgun (WGS) entry which is preliminary data.</text>
</comment>
<evidence type="ECO:0000256" key="2">
    <source>
        <dbReference type="ARBA" id="ARBA00023242"/>
    </source>
</evidence>
<comment type="function">
    <text evidence="3">Core regulatory subunit of the histone H2A phosphatase complex, which dephosphorylates H2AS128ph (gamma-H2A) that has been displaced from sites of DNA lesions in the double-stranded DNA break repair process. Dephosphorylation is necessary for efficient recovery from the DNA damage checkpoint.</text>
</comment>
<evidence type="ECO:0000313" key="8">
    <source>
        <dbReference type="Proteomes" id="UP000644660"/>
    </source>
</evidence>
<dbReference type="Pfam" id="PF22972">
    <property type="entry name" value="EVH1_PP4R3"/>
    <property type="match status" value="1"/>
</dbReference>
<keyword evidence="8" id="KW-1185">Reference proteome</keyword>
<name>A0A8H2VE38_9SACH</name>
<dbReference type="InterPro" id="IPR016024">
    <property type="entry name" value="ARM-type_fold"/>
</dbReference>
<reference evidence="7 8" key="1">
    <citation type="submission" date="2020-05" db="EMBL/GenBank/DDBJ databases">
        <authorList>
            <person name="Casaregola S."/>
            <person name="Devillers H."/>
            <person name="Grondin C."/>
        </authorList>
    </citation>
    <scope>NUCLEOTIDE SEQUENCE [LARGE SCALE GENOMIC DNA]</scope>
    <source>
        <strain evidence="7 8">CLIB 1767</strain>
    </source>
</reference>
<dbReference type="FunFam" id="2.30.29.30:FF:000455">
    <property type="entry name" value="Psy2p"/>
    <property type="match status" value="1"/>
</dbReference>